<keyword evidence="2" id="KW-0804">Transcription</keyword>
<evidence type="ECO:0000313" key="4">
    <source>
        <dbReference type="EMBL" id="MXR40513.1"/>
    </source>
</evidence>
<accession>A0A6B0SV75</accession>
<dbReference type="OrthoDB" id="194393at2157"/>
<dbReference type="AlphaFoldDB" id="A0A6B0SV75"/>
<name>A0A6B0SV75_9EURY</name>
<dbReference type="PANTHER" id="PTHR34236:SF1">
    <property type="entry name" value="DIMETHYL SULFOXIDE REDUCTASE TRANSCRIPTIONAL ACTIVATOR"/>
    <property type="match status" value="1"/>
</dbReference>
<dbReference type="InterPro" id="IPR007050">
    <property type="entry name" value="HTH_bacterioopsin"/>
</dbReference>
<keyword evidence="5" id="KW-1185">Reference proteome</keyword>
<dbReference type="Pfam" id="PF04967">
    <property type="entry name" value="HTH_10"/>
    <property type="match status" value="1"/>
</dbReference>
<comment type="caution">
    <text evidence="4">The sequence shown here is derived from an EMBL/GenBank/DDBJ whole genome shotgun (WGS) entry which is preliminary data.</text>
</comment>
<reference evidence="4 5" key="1">
    <citation type="submission" date="2019-12" db="EMBL/GenBank/DDBJ databases">
        <title>Isolation and characterization of three novel carbon monoxide-oxidizing members of Halobacteria from salione crusts and soils.</title>
        <authorList>
            <person name="Myers M.R."/>
            <person name="King G.M."/>
        </authorList>
    </citation>
    <scope>NUCLEOTIDE SEQUENCE [LARGE SCALE GENOMIC DNA]</scope>
    <source>
        <strain evidence="4 5">WSA2</strain>
    </source>
</reference>
<evidence type="ECO:0000259" key="3">
    <source>
        <dbReference type="Pfam" id="PF04967"/>
    </source>
</evidence>
<feature type="domain" description="HTH bat-type" evidence="3">
    <location>
        <begin position="178"/>
        <end position="229"/>
    </location>
</feature>
<dbReference type="Proteomes" id="UP000437065">
    <property type="component" value="Unassembled WGS sequence"/>
</dbReference>
<proteinExistence type="predicted"/>
<protein>
    <recommendedName>
        <fullName evidence="3">HTH bat-type domain-containing protein</fullName>
    </recommendedName>
</protein>
<evidence type="ECO:0000256" key="1">
    <source>
        <dbReference type="ARBA" id="ARBA00023015"/>
    </source>
</evidence>
<evidence type="ECO:0000256" key="2">
    <source>
        <dbReference type="ARBA" id="ARBA00023163"/>
    </source>
</evidence>
<gene>
    <name evidence="4" type="ORF">GRX01_04010</name>
</gene>
<keyword evidence="1" id="KW-0805">Transcription regulation</keyword>
<evidence type="ECO:0000313" key="5">
    <source>
        <dbReference type="Proteomes" id="UP000437065"/>
    </source>
</evidence>
<dbReference type="EMBL" id="WUUS01000002">
    <property type="protein sequence ID" value="MXR40513.1"/>
    <property type="molecule type" value="Genomic_DNA"/>
</dbReference>
<dbReference type="PANTHER" id="PTHR34236">
    <property type="entry name" value="DIMETHYL SULFOXIDE REDUCTASE TRANSCRIPTIONAL ACTIVATOR"/>
    <property type="match status" value="1"/>
</dbReference>
<dbReference type="RefSeq" id="WP_159663669.1">
    <property type="nucleotide sequence ID" value="NZ_WUUS01000002.1"/>
</dbReference>
<sequence length="252" mass="28309">MVREKSCPTMWEAELAIRHHGCPVSDVSADHPAVRLENVSRVRVSDGIAKRLLALEGDDEAIDEFACDYRDHEAAVGLERVSAADARRTYFISEIDYSADNPSILSLIDRTGCFQYSTVVVEHGIEHWMVYMQRKCKLKNLVDLLETRNNNVDLVRNVDVGPITEEHAIQHEALRSELTNKQLAAFETALKLGYYTSDEHVTVDDIASLLGVHRSTAGEHIKRAEETLLSEIGAYIFPDIADRELHPDVPSQ</sequence>
<organism evidence="4 5">
    <name type="scientific">Halobaculum saliterrae</name>
    <dbReference type="NCBI Taxonomy" id="2073113"/>
    <lineage>
        <taxon>Archaea</taxon>
        <taxon>Methanobacteriati</taxon>
        <taxon>Methanobacteriota</taxon>
        <taxon>Stenosarchaea group</taxon>
        <taxon>Halobacteria</taxon>
        <taxon>Halobacteriales</taxon>
        <taxon>Haloferacaceae</taxon>
        <taxon>Halobaculum</taxon>
    </lineage>
</organism>